<evidence type="ECO:0000313" key="3">
    <source>
        <dbReference type="Proteomes" id="UP000001508"/>
    </source>
</evidence>
<accession>D6Z1F0</accession>
<dbReference type="AlphaFoldDB" id="D6Z1F0"/>
<dbReference type="Pfam" id="PF04015">
    <property type="entry name" value="DUF362"/>
    <property type="match status" value="1"/>
</dbReference>
<dbReference type="HOGENOM" id="CLU_044970_0_0_7"/>
<dbReference type="InterPro" id="IPR007160">
    <property type="entry name" value="DUF362"/>
</dbReference>
<dbReference type="RefSeq" id="WP_013162935.1">
    <property type="nucleotide sequence ID" value="NC_014216.1"/>
</dbReference>
<gene>
    <name evidence="2" type="ordered locus">DaAHT2_0701</name>
</gene>
<dbReference type="EMBL" id="CP001940">
    <property type="protein sequence ID" value="ADH85405.1"/>
    <property type="molecule type" value="Genomic_DNA"/>
</dbReference>
<dbReference type="eggNOG" id="COG2006">
    <property type="taxonomic scope" value="Bacteria"/>
</dbReference>
<evidence type="ECO:0000259" key="1">
    <source>
        <dbReference type="Pfam" id="PF04015"/>
    </source>
</evidence>
<feature type="domain" description="DUF362" evidence="1">
    <location>
        <begin position="70"/>
        <end position="265"/>
    </location>
</feature>
<protein>
    <recommendedName>
        <fullName evidence="1">DUF362 domain-containing protein</fullName>
    </recommendedName>
</protein>
<proteinExistence type="predicted"/>
<dbReference type="STRING" id="589865.DaAHT2_0701"/>
<sequence>MDRRNFLLKTTVAGGALLVPPAFDTWWQQSRAGELPDLVMTKGGDPASATRQAVAALGGMERFVSRGDIVVLKPNIAFDRRPEQAANTNPDVVRATAEMCLEAGARLVKVFDRPVNDARRCYVQSGIAAALEPLDGVDLKYVDERRFRDMRIGGQVLTTWPIYTEAVEADVLINLPIAKHHGLARLTMAIKNWMGIMGGNRSRIHQRLDQALAEMAAFVEPDLSILDAHRILVANGPQGGSLDDVRRPEVIIAGTDEVAIDSLGATLFEMTGSDLGYVREAVRLGVGEADLNKLKLQEINLPA</sequence>
<dbReference type="InParanoid" id="D6Z1F0"/>
<organism evidence="2 3">
    <name type="scientific">Desulfurivibrio alkaliphilus (strain DSM 19089 / UNIQEM U267 / AHT2)</name>
    <dbReference type="NCBI Taxonomy" id="589865"/>
    <lineage>
        <taxon>Bacteria</taxon>
        <taxon>Pseudomonadati</taxon>
        <taxon>Thermodesulfobacteriota</taxon>
        <taxon>Desulfobulbia</taxon>
        <taxon>Desulfobulbales</taxon>
        <taxon>Desulfobulbaceae</taxon>
        <taxon>Desulfurivibrio</taxon>
    </lineage>
</organism>
<dbReference type="Proteomes" id="UP000001508">
    <property type="component" value="Chromosome"/>
</dbReference>
<dbReference type="KEGG" id="dak:DaAHT2_0701"/>
<name>D6Z1F0_DESAT</name>
<reference evidence="3" key="1">
    <citation type="submission" date="2010-02" db="EMBL/GenBank/DDBJ databases">
        <title>Complete sequence of Desulfurivibrio alkaliphilus AHT2.</title>
        <authorList>
            <consortium name="US DOE Joint Genome Institute"/>
            <person name="Pitluck S."/>
            <person name="Chertkov O."/>
            <person name="Detter J.C."/>
            <person name="Han C."/>
            <person name="Tapia R."/>
            <person name="Larimer F."/>
            <person name="Land M."/>
            <person name="Hauser L."/>
            <person name="Kyrpides N."/>
            <person name="Mikhailova N."/>
            <person name="Sorokin D.Y."/>
            <person name="Muyzer G."/>
            <person name="Woyke T."/>
        </authorList>
    </citation>
    <scope>NUCLEOTIDE SEQUENCE [LARGE SCALE GENOMIC DNA]</scope>
    <source>
        <strain evidence="3">DSM 19089 / UNIQEM U267 / AHT2</strain>
    </source>
</reference>
<evidence type="ECO:0000313" key="2">
    <source>
        <dbReference type="EMBL" id="ADH85405.1"/>
    </source>
</evidence>
<dbReference type="OrthoDB" id="9785671at2"/>
<keyword evidence="3" id="KW-1185">Reference proteome</keyword>